<accession>A0A1V4ARM9</accession>
<sequence>MIHTLDRESPQSNGVARTSHPATNLKFIFHEHFEYIIRSKVDITLLILLSYLSRNCSIAVIIYRVHPIGEQFYNLSCGGGVLEYFISQMGITFSRLFNPLERRLFIHICHCARQFLSLYQEVQIVCERKIASLNLPCATRICS</sequence>
<reference evidence="1 2" key="1">
    <citation type="journal article" date="2017" name="Water Res.">
        <title>Discovery and metagenomic analysis of an anammox bacterial enrichment related to Candidatus "Brocadia caroliniensis" in a full-scale glycerol-fed nitritation-denitritation separate centrate treatment process.</title>
        <authorList>
            <person name="Park H."/>
            <person name="Brotto A.C."/>
            <person name="van Loosdrecht M.C."/>
            <person name="Chandran K."/>
        </authorList>
    </citation>
    <scope>NUCLEOTIDE SEQUENCE [LARGE SCALE GENOMIC DNA]</scope>
    <source>
        <strain evidence="1">26THWARD</strain>
    </source>
</reference>
<comment type="caution">
    <text evidence="1">The sequence shown here is derived from an EMBL/GenBank/DDBJ whole genome shotgun (WGS) entry which is preliminary data.</text>
</comment>
<dbReference type="EMBL" id="AYTS01000120">
    <property type="protein sequence ID" value="OOP55746.1"/>
    <property type="molecule type" value="Genomic_DNA"/>
</dbReference>
<protein>
    <submittedName>
        <fullName evidence="1">Uncharacterized protein</fullName>
    </submittedName>
</protein>
<dbReference type="AlphaFoldDB" id="A0A1V4ARM9"/>
<gene>
    <name evidence="1" type="ORF">AYP45_12950</name>
</gene>
<name>A0A1V4ARM9_9BACT</name>
<proteinExistence type="predicted"/>
<organism evidence="1 2">
    <name type="scientific">Candidatus Brocadia carolinensis</name>
    <dbReference type="NCBI Taxonomy" id="1004156"/>
    <lineage>
        <taxon>Bacteria</taxon>
        <taxon>Pseudomonadati</taxon>
        <taxon>Planctomycetota</taxon>
        <taxon>Candidatus Brocadiia</taxon>
        <taxon>Candidatus Brocadiales</taxon>
        <taxon>Candidatus Brocadiaceae</taxon>
        <taxon>Candidatus Brocadia</taxon>
    </lineage>
</organism>
<evidence type="ECO:0000313" key="1">
    <source>
        <dbReference type="EMBL" id="OOP55746.1"/>
    </source>
</evidence>
<dbReference type="STRING" id="1004156.AYP45_12950"/>
<dbReference type="Proteomes" id="UP000189681">
    <property type="component" value="Unassembled WGS sequence"/>
</dbReference>
<evidence type="ECO:0000313" key="2">
    <source>
        <dbReference type="Proteomes" id="UP000189681"/>
    </source>
</evidence>